<name>A0ACB8Y8Z1_ARCLA</name>
<evidence type="ECO:0000313" key="2">
    <source>
        <dbReference type="Proteomes" id="UP001055879"/>
    </source>
</evidence>
<protein>
    <submittedName>
        <fullName evidence="1">Uncharacterized protein</fullName>
    </submittedName>
</protein>
<dbReference type="Proteomes" id="UP001055879">
    <property type="component" value="Linkage Group LG13"/>
</dbReference>
<reference evidence="1 2" key="2">
    <citation type="journal article" date="2022" name="Mol. Ecol. Resour.">
        <title>The genomes of chicory, endive, great burdock and yacon provide insights into Asteraceae paleo-polyploidization history and plant inulin production.</title>
        <authorList>
            <person name="Fan W."/>
            <person name="Wang S."/>
            <person name="Wang H."/>
            <person name="Wang A."/>
            <person name="Jiang F."/>
            <person name="Liu H."/>
            <person name="Zhao H."/>
            <person name="Xu D."/>
            <person name="Zhang Y."/>
        </authorList>
    </citation>
    <scope>NUCLEOTIDE SEQUENCE [LARGE SCALE GENOMIC DNA]</scope>
    <source>
        <strain evidence="2">cv. Niubang</strain>
    </source>
</reference>
<evidence type="ECO:0000313" key="1">
    <source>
        <dbReference type="EMBL" id="KAI3681306.1"/>
    </source>
</evidence>
<keyword evidence="2" id="KW-1185">Reference proteome</keyword>
<comment type="caution">
    <text evidence="1">The sequence shown here is derived from an EMBL/GenBank/DDBJ whole genome shotgun (WGS) entry which is preliminary data.</text>
</comment>
<organism evidence="1 2">
    <name type="scientific">Arctium lappa</name>
    <name type="common">Greater burdock</name>
    <name type="synonym">Lappa major</name>
    <dbReference type="NCBI Taxonomy" id="4217"/>
    <lineage>
        <taxon>Eukaryota</taxon>
        <taxon>Viridiplantae</taxon>
        <taxon>Streptophyta</taxon>
        <taxon>Embryophyta</taxon>
        <taxon>Tracheophyta</taxon>
        <taxon>Spermatophyta</taxon>
        <taxon>Magnoliopsida</taxon>
        <taxon>eudicotyledons</taxon>
        <taxon>Gunneridae</taxon>
        <taxon>Pentapetalae</taxon>
        <taxon>asterids</taxon>
        <taxon>campanulids</taxon>
        <taxon>Asterales</taxon>
        <taxon>Asteraceae</taxon>
        <taxon>Carduoideae</taxon>
        <taxon>Cardueae</taxon>
        <taxon>Arctiinae</taxon>
        <taxon>Arctium</taxon>
    </lineage>
</organism>
<dbReference type="EMBL" id="CM042059">
    <property type="protein sequence ID" value="KAI3681306.1"/>
    <property type="molecule type" value="Genomic_DNA"/>
</dbReference>
<gene>
    <name evidence="1" type="ORF">L6452_36096</name>
</gene>
<accession>A0ACB8Y8Z1</accession>
<proteinExistence type="predicted"/>
<reference evidence="2" key="1">
    <citation type="journal article" date="2022" name="Mol. Ecol. Resour.">
        <title>The genomes of chicory, endive, great burdock and yacon provide insights into Asteraceae palaeo-polyploidization history and plant inulin production.</title>
        <authorList>
            <person name="Fan W."/>
            <person name="Wang S."/>
            <person name="Wang H."/>
            <person name="Wang A."/>
            <person name="Jiang F."/>
            <person name="Liu H."/>
            <person name="Zhao H."/>
            <person name="Xu D."/>
            <person name="Zhang Y."/>
        </authorList>
    </citation>
    <scope>NUCLEOTIDE SEQUENCE [LARGE SCALE GENOMIC DNA]</scope>
    <source>
        <strain evidence="2">cv. Niubang</strain>
    </source>
</reference>
<sequence>MDLPTPIPYEEIHREALNNLEDLICFADAFGSPRLRWDNQFVVATFDGPPTADSESYNKMDKSVRDAHEAQGACVQNVLDSLVPALLADKNRKFVYVEHAFFQRWWRDQSEATQAIVKRFVSPGQLELINGGWCLHDEAGPHYIDMIDQTILGHEFIKEQFNVTPRIGWQRDPFGHSAVQTYLLGAEVGFDSLFFGRIDYQDRAKRKDDKHLEVIWSGSKSLGSSSHMNEDMLRNKEI</sequence>